<feature type="compositionally biased region" description="Basic and acidic residues" evidence="5">
    <location>
        <begin position="359"/>
        <end position="370"/>
    </location>
</feature>
<dbReference type="GO" id="GO:0003689">
    <property type="term" value="F:DNA clamp loader activity"/>
    <property type="evidence" value="ECO:0007669"/>
    <property type="project" value="UniProtKB-UniRule"/>
</dbReference>
<feature type="compositionally biased region" description="Acidic residues" evidence="5">
    <location>
        <begin position="872"/>
        <end position="890"/>
    </location>
</feature>
<evidence type="ECO:0000256" key="1">
    <source>
        <dbReference type="ARBA" id="ARBA00006116"/>
    </source>
</evidence>
<dbReference type="InterPro" id="IPR013725">
    <property type="entry name" value="DNA_replication_fac_RFC1_C"/>
</dbReference>
<dbReference type="GO" id="GO:0003677">
    <property type="term" value="F:DNA binding"/>
    <property type="evidence" value="ECO:0007669"/>
    <property type="project" value="InterPro"/>
</dbReference>
<protein>
    <submittedName>
        <fullName evidence="8">Replication factor C subunit 1</fullName>
    </submittedName>
</protein>
<keyword evidence="3" id="KW-0547">Nucleotide-binding</keyword>
<proteinExistence type="inferred from homology"/>
<dbReference type="CDD" id="cd18140">
    <property type="entry name" value="HLD_clamp_RFC"/>
    <property type="match status" value="1"/>
</dbReference>
<dbReference type="GO" id="GO:0005524">
    <property type="term" value="F:ATP binding"/>
    <property type="evidence" value="ECO:0007669"/>
    <property type="project" value="UniProtKB-UniRule"/>
</dbReference>
<dbReference type="AlphaFoldDB" id="A0A914PI50"/>
<dbReference type="SUPFAM" id="SSF48019">
    <property type="entry name" value="post-AAA+ oligomerization domain-like"/>
    <property type="match status" value="1"/>
</dbReference>
<feature type="compositionally biased region" description="Acidic residues" evidence="5">
    <location>
        <begin position="199"/>
        <end position="212"/>
    </location>
</feature>
<dbReference type="Pfam" id="PF08519">
    <property type="entry name" value="RFC1"/>
    <property type="match status" value="1"/>
</dbReference>
<reference evidence="8" key="1">
    <citation type="submission" date="2022-11" db="UniProtKB">
        <authorList>
            <consortium name="WormBaseParasite"/>
        </authorList>
    </citation>
    <scope>IDENTIFICATION</scope>
</reference>
<name>A0A914PI50_9BILA</name>
<feature type="compositionally biased region" description="Basic residues" evidence="5">
    <location>
        <begin position="39"/>
        <end position="49"/>
    </location>
</feature>
<feature type="region of interest" description="Disordered" evidence="5">
    <location>
        <begin position="1"/>
        <end position="64"/>
    </location>
</feature>
<keyword evidence="4" id="KW-0067">ATP-binding</keyword>
<dbReference type="GO" id="GO:0006260">
    <property type="term" value="P:DNA replication"/>
    <property type="evidence" value="ECO:0007669"/>
    <property type="project" value="UniProtKB-KW"/>
</dbReference>
<feature type="compositionally biased region" description="Basic and acidic residues" evidence="5">
    <location>
        <begin position="314"/>
        <end position="351"/>
    </location>
</feature>
<keyword evidence="7" id="KW-1185">Reference proteome</keyword>
<dbReference type="GO" id="GO:0005634">
    <property type="term" value="C:nucleus"/>
    <property type="evidence" value="ECO:0007669"/>
    <property type="project" value="UniProtKB-SubCell"/>
</dbReference>
<evidence type="ECO:0000313" key="7">
    <source>
        <dbReference type="Proteomes" id="UP000887578"/>
    </source>
</evidence>
<accession>A0A914PI50</accession>
<feature type="region of interest" description="Disordered" evidence="5">
    <location>
        <begin position="865"/>
        <end position="937"/>
    </location>
</feature>
<dbReference type="Gene3D" id="3.40.50.300">
    <property type="entry name" value="P-loop containing nucleotide triphosphate hydrolases"/>
    <property type="match status" value="2"/>
</dbReference>
<keyword evidence="2" id="KW-0235">DNA replication</keyword>
<feature type="region of interest" description="Disordered" evidence="5">
    <location>
        <begin position="116"/>
        <end position="392"/>
    </location>
</feature>
<dbReference type="WBParaSite" id="PDA_v2.g18030.t1">
    <property type="protein sequence ID" value="PDA_v2.g18030.t1"/>
    <property type="gene ID" value="PDA_v2.g18030"/>
</dbReference>
<dbReference type="PANTHER" id="PTHR23389:SF6">
    <property type="entry name" value="REPLICATION FACTOR C SUBUNIT 1"/>
    <property type="match status" value="1"/>
</dbReference>
<dbReference type="InterPro" id="IPR008921">
    <property type="entry name" value="DNA_pol3_clamp-load_cplx_C"/>
</dbReference>
<dbReference type="Gene3D" id="1.20.272.10">
    <property type="match status" value="1"/>
</dbReference>
<dbReference type="GO" id="GO:0005663">
    <property type="term" value="C:DNA replication factor C complex"/>
    <property type="evidence" value="ECO:0007669"/>
    <property type="project" value="InterPro"/>
</dbReference>
<dbReference type="InterPro" id="IPR047854">
    <property type="entry name" value="RFC_lid"/>
</dbReference>
<dbReference type="PANTHER" id="PTHR23389">
    <property type="entry name" value="CHROMOSOME TRANSMISSION FIDELITY FACTOR 18"/>
    <property type="match status" value="1"/>
</dbReference>
<feature type="domain" description="DNA replication factor RFC1 C-terminal" evidence="6">
    <location>
        <begin position="676"/>
        <end position="829"/>
    </location>
</feature>
<evidence type="ECO:0000313" key="8">
    <source>
        <dbReference type="WBParaSite" id="PDA_v2.g18030.t1"/>
    </source>
</evidence>
<dbReference type="GO" id="GO:0006281">
    <property type="term" value="P:DNA repair"/>
    <property type="evidence" value="ECO:0007669"/>
    <property type="project" value="InterPro"/>
</dbReference>
<dbReference type="Pfam" id="PF25361">
    <property type="entry name" value="AAA_lid_RFC1"/>
    <property type="match status" value="1"/>
</dbReference>
<feature type="compositionally biased region" description="Polar residues" evidence="5">
    <location>
        <begin position="265"/>
        <end position="277"/>
    </location>
</feature>
<evidence type="ECO:0000259" key="6">
    <source>
        <dbReference type="Pfam" id="PF08519"/>
    </source>
</evidence>
<organism evidence="7 8">
    <name type="scientific">Panagrolaimus davidi</name>
    <dbReference type="NCBI Taxonomy" id="227884"/>
    <lineage>
        <taxon>Eukaryota</taxon>
        <taxon>Metazoa</taxon>
        <taxon>Ecdysozoa</taxon>
        <taxon>Nematoda</taxon>
        <taxon>Chromadorea</taxon>
        <taxon>Rhabditida</taxon>
        <taxon>Tylenchina</taxon>
        <taxon>Panagrolaimomorpha</taxon>
        <taxon>Panagrolaimoidea</taxon>
        <taxon>Panagrolaimidae</taxon>
        <taxon>Panagrolaimus</taxon>
    </lineage>
</organism>
<evidence type="ECO:0000256" key="3">
    <source>
        <dbReference type="ARBA" id="ARBA00022741"/>
    </source>
</evidence>
<sequence length="937" mass="103972">MADIRNFFTSRSQQQQQPRRRSPTKSALTDERLETGSPKKVKPTLKKLPKPSGPIVLDDDSDCEDPVPKALKHELKKNAKAEKNKRRVVLDTSEEDFFDESIGEKIGKKEAAAAAAAYNASKRNVVIQSSDSDDYVKPPISSKKRKARVVETPSPVKIPTPRKAKKAKVVKESSDEDDVPVPKKKSKKKKAKEPSPEVMDVDIDESDTEEEDAKPVKRKSRRRTPPNQQKLDAMLCKKIPANKQVPKAVPPKKKTNIAVDPLDFFNNTAVSAATKSKQAPRKPPTPAKTTPEIVEMTDSEEEKPAAKKAKVTPRKSDTPKKAETPKKIEAPKKNEISKKPETTKKQSEPSKKQAPSNEKPPKKESKKNAVKEVFNPPTYKHPTPKKALPALPPSKRAELPWVDKYKPAGLKDMVGQATPASPTNKMLKWLKEWAKNNLGVGGMIKKTKPSPFEAQKDGTAFKAALLSGPPGNRQVNEFFVGETPKTGNNQVTHVLIMDEVDGMSGNQDRAGIAELISMIKTTKIPIICICNDRQSTKIRSLANHCFDLRFQRPNAQQIKGKLMSIKTKEKVQIPSDAMEQIIEASNQDLRQCIYSLQLYASGAKGKVEKKDISVNIFEAARKILSRETTIAEKQEMYFSDYSIMPLFVQENFPHVRGEGINNLTHLNAIRRAANCIAEADLIDKQVRSNGAWNLLPEHGMLSCALPAMYLDGHMTNQLGFPTWLGKNSSSNKRQRMMRQLASHAHLKITGTCHSIVTDYLPVLRDHIYRPLVKKETEGVREVIELYKYYDLTRDDTEAINELAVWPGARDIAQNVNTKTKSALTRNLNKESRLLPYSVGTVQKGRKKAEGGSELEVDEEGKIVERKIGVIGSDDEEGGEDDERDEEEGENPEIKIKTTTTTSQDTRAKGNGSKRGGGSTATRGGRDGGGRGRGKGKA</sequence>
<feature type="compositionally biased region" description="Basic residues" evidence="5">
    <location>
        <begin position="182"/>
        <end position="191"/>
    </location>
</feature>
<dbReference type="InterPro" id="IPR027417">
    <property type="entry name" value="P-loop_NTPase"/>
</dbReference>
<comment type="similarity">
    <text evidence="1">Belongs to the activator 1 large subunit family.</text>
</comment>
<dbReference type="Gene3D" id="1.10.8.60">
    <property type="match status" value="1"/>
</dbReference>
<evidence type="ECO:0000256" key="4">
    <source>
        <dbReference type="ARBA" id="ARBA00022840"/>
    </source>
</evidence>
<dbReference type="SUPFAM" id="SSF52540">
    <property type="entry name" value="P-loop containing nucleoside triphosphate hydrolases"/>
    <property type="match status" value="1"/>
</dbReference>
<evidence type="ECO:0000256" key="5">
    <source>
        <dbReference type="SAM" id="MobiDB-lite"/>
    </source>
</evidence>
<evidence type="ECO:0000256" key="2">
    <source>
        <dbReference type="ARBA" id="ARBA00022705"/>
    </source>
</evidence>
<dbReference type="Proteomes" id="UP000887578">
    <property type="component" value="Unplaced"/>
</dbReference>